<evidence type="ECO:0000313" key="2">
    <source>
        <dbReference type="Proteomes" id="UP000075502"/>
    </source>
</evidence>
<gene>
    <name evidence="1" type="ORF">BE21_04115</name>
</gene>
<dbReference type="AlphaFoldDB" id="A0A150THM4"/>
<accession>A0A150THM4</accession>
<reference evidence="1 2" key="1">
    <citation type="submission" date="2014-02" db="EMBL/GenBank/DDBJ databases">
        <title>The small core and large imbalanced accessory genome model reveals a collaborative survival strategy of Sorangium cellulosum strains in nature.</title>
        <authorList>
            <person name="Han K."/>
            <person name="Peng R."/>
            <person name="Blom J."/>
            <person name="Li Y.-Z."/>
        </authorList>
    </citation>
    <scope>NUCLEOTIDE SEQUENCE [LARGE SCALE GENOMIC DNA]</scope>
    <source>
        <strain evidence="1 2">So0007-03</strain>
    </source>
</reference>
<organism evidence="1 2">
    <name type="scientific">Sorangium cellulosum</name>
    <name type="common">Polyangium cellulosum</name>
    <dbReference type="NCBI Taxonomy" id="56"/>
    <lineage>
        <taxon>Bacteria</taxon>
        <taxon>Pseudomonadati</taxon>
        <taxon>Myxococcota</taxon>
        <taxon>Polyangia</taxon>
        <taxon>Polyangiales</taxon>
        <taxon>Polyangiaceae</taxon>
        <taxon>Sorangium</taxon>
    </lineage>
</organism>
<dbReference type="EMBL" id="JEME01002476">
    <property type="protein sequence ID" value="KYG04181.1"/>
    <property type="molecule type" value="Genomic_DNA"/>
</dbReference>
<comment type="caution">
    <text evidence="1">The sequence shown here is derived from an EMBL/GenBank/DDBJ whole genome shotgun (WGS) entry which is preliminary data.</text>
</comment>
<evidence type="ECO:0000313" key="1">
    <source>
        <dbReference type="EMBL" id="KYG04181.1"/>
    </source>
</evidence>
<proteinExistence type="predicted"/>
<protein>
    <submittedName>
        <fullName evidence="1">Uncharacterized protein</fullName>
    </submittedName>
</protein>
<sequence>MLRIIKEQLEIFSAARLHAVAEALADRALERHQAACVRFGREELASMLEPEIAFAHAVGFRSISMLERYIDVGAALGPGFGFGAKEQWARDILSRQDLSPAAKLEHIEETAIFVLLARR</sequence>
<name>A0A150THM4_SORCE</name>
<dbReference type="Proteomes" id="UP000075502">
    <property type="component" value="Unassembled WGS sequence"/>
</dbReference>